<evidence type="ECO:0000259" key="6">
    <source>
        <dbReference type="PROSITE" id="PS50110"/>
    </source>
</evidence>
<keyword evidence="8" id="KW-1185">Reference proteome</keyword>
<dbReference type="InterPro" id="IPR039420">
    <property type="entry name" value="WalR-like"/>
</dbReference>
<proteinExistence type="predicted"/>
<dbReference type="Proteomes" id="UP000654257">
    <property type="component" value="Unassembled WGS sequence"/>
</dbReference>
<dbReference type="GO" id="GO:0000156">
    <property type="term" value="F:phosphorelay response regulator activity"/>
    <property type="evidence" value="ECO:0007669"/>
    <property type="project" value="TreeGrafter"/>
</dbReference>
<keyword evidence="2" id="KW-0805">Transcription regulation</keyword>
<dbReference type="AlphaFoldDB" id="A0A917G4R4"/>
<name>A0A917G4R4_9NOCA</name>
<reference evidence="7" key="1">
    <citation type="journal article" date="2014" name="Int. J. Syst. Evol. Microbiol.">
        <title>Complete genome sequence of Corynebacterium casei LMG S-19264T (=DSM 44701T), isolated from a smear-ripened cheese.</title>
        <authorList>
            <consortium name="US DOE Joint Genome Institute (JGI-PGF)"/>
            <person name="Walter F."/>
            <person name="Albersmeier A."/>
            <person name="Kalinowski J."/>
            <person name="Ruckert C."/>
        </authorList>
    </citation>
    <scope>NUCLEOTIDE SEQUENCE</scope>
    <source>
        <strain evidence="7">CCM 7905</strain>
    </source>
</reference>
<dbReference type="Pfam" id="PF00072">
    <property type="entry name" value="Response_reg"/>
    <property type="match status" value="1"/>
</dbReference>
<feature type="modified residue" description="4-aspartylphosphate" evidence="5">
    <location>
        <position position="54"/>
    </location>
</feature>
<dbReference type="SMART" id="SM00448">
    <property type="entry name" value="REC"/>
    <property type="match status" value="1"/>
</dbReference>
<evidence type="ECO:0000313" key="7">
    <source>
        <dbReference type="EMBL" id="GGG22775.1"/>
    </source>
</evidence>
<accession>A0A917G4R4</accession>
<keyword evidence="1 5" id="KW-0597">Phosphoprotein</keyword>
<dbReference type="InterPro" id="IPR011006">
    <property type="entry name" value="CheY-like_superfamily"/>
</dbReference>
<dbReference type="PROSITE" id="PS50110">
    <property type="entry name" value="RESPONSE_REGULATORY"/>
    <property type="match status" value="1"/>
</dbReference>
<evidence type="ECO:0000256" key="5">
    <source>
        <dbReference type="PROSITE-ProRule" id="PRU00169"/>
    </source>
</evidence>
<dbReference type="PANTHER" id="PTHR48111">
    <property type="entry name" value="REGULATOR OF RPOS"/>
    <property type="match status" value="1"/>
</dbReference>
<gene>
    <name evidence="7" type="ORF">GCM10007304_40720</name>
</gene>
<keyword evidence="3" id="KW-0238">DNA-binding</keyword>
<dbReference type="GO" id="GO:0032993">
    <property type="term" value="C:protein-DNA complex"/>
    <property type="evidence" value="ECO:0007669"/>
    <property type="project" value="TreeGrafter"/>
</dbReference>
<organism evidence="7 8">
    <name type="scientific">Rhodococcoides trifolii</name>
    <dbReference type="NCBI Taxonomy" id="908250"/>
    <lineage>
        <taxon>Bacteria</taxon>
        <taxon>Bacillati</taxon>
        <taxon>Actinomycetota</taxon>
        <taxon>Actinomycetes</taxon>
        <taxon>Mycobacteriales</taxon>
        <taxon>Nocardiaceae</taxon>
        <taxon>Rhodococcoides</taxon>
    </lineage>
</organism>
<dbReference type="PANTHER" id="PTHR48111:SF4">
    <property type="entry name" value="DNA-BINDING DUAL TRANSCRIPTIONAL REGULATOR OMPR"/>
    <property type="match status" value="1"/>
</dbReference>
<dbReference type="Gene3D" id="3.40.50.2300">
    <property type="match status" value="1"/>
</dbReference>
<dbReference type="InterPro" id="IPR001789">
    <property type="entry name" value="Sig_transdc_resp-reg_receiver"/>
</dbReference>
<evidence type="ECO:0000256" key="2">
    <source>
        <dbReference type="ARBA" id="ARBA00023015"/>
    </source>
</evidence>
<feature type="domain" description="Response regulatory" evidence="6">
    <location>
        <begin position="5"/>
        <end position="109"/>
    </location>
</feature>
<dbReference type="EMBL" id="BMCU01000005">
    <property type="protein sequence ID" value="GGG22775.1"/>
    <property type="molecule type" value="Genomic_DNA"/>
</dbReference>
<evidence type="ECO:0000256" key="3">
    <source>
        <dbReference type="ARBA" id="ARBA00023125"/>
    </source>
</evidence>
<comment type="caution">
    <text evidence="7">The sequence shown here is derived from an EMBL/GenBank/DDBJ whole genome shotgun (WGS) entry which is preliminary data.</text>
</comment>
<sequence>MTDRRILVVDDEVTIAESIASRLRAEGFVVDIAGDGPTAVRMCDELRPDLVVLDVMLPGFEVCRRIEAQRPVAVLHDSWWQFNAARAEARSILDARPVLSNPSACDTVH</sequence>
<dbReference type="SUPFAM" id="SSF52172">
    <property type="entry name" value="CheY-like"/>
    <property type="match status" value="1"/>
</dbReference>
<evidence type="ECO:0000313" key="8">
    <source>
        <dbReference type="Proteomes" id="UP000654257"/>
    </source>
</evidence>
<evidence type="ECO:0000256" key="4">
    <source>
        <dbReference type="ARBA" id="ARBA00023163"/>
    </source>
</evidence>
<evidence type="ECO:0000256" key="1">
    <source>
        <dbReference type="ARBA" id="ARBA00022553"/>
    </source>
</evidence>
<reference evidence="7" key="2">
    <citation type="submission" date="2020-09" db="EMBL/GenBank/DDBJ databases">
        <authorList>
            <person name="Sun Q."/>
            <person name="Sedlacek I."/>
        </authorList>
    </citation>
    <scope>NUCLEOTIDE SEQUENCE</scope>
    <source>
        <strain evidence="7">CCM 7905</strain>
    </source>
</reference>
<dbReference type="GO" id="GO:0006355">
    <property type="term" value="P:regulation of DNA-templated transcription"/>
    <property type="evidence" value="ECO:0007669"/>
    <property type="project" value="TreeGrafter"/>
</dbReference>
<dbReference type="GO" id="GO:0005829">
    <property type="term" value="C:cytosol"/>
    <property type="evidence" value="ECO:0007669"/>
    <property type="project" value="TreeGrafter"/>
</dbReference>
<keyword evidence="4" id="KW-0804">Transcription</keyword>
<protein>
    <recommendedName>
        <fullName evidence="6">Response regulatory domain-containing protein</fullName>
    </recommendedName>
</protein>
<dbReference type="GO" id="GO:0000976">
    <property type="term" value="F:transcription cis-regulatory region binding"/>
    <property type="evidence" value="ECO:0007669"/>
    <property type="project" value="TreeGrafter"/>
</dbReference>